<dbReference type="Proteomes" id="UP001484535">
    <property type="component" value="Unassembled WGS sequence"/>
</dbReference>
<reference evidence="2 3" key="1">
    <citation type="submission" date="2024-05" db="EMBL/GenBank/DDBJ databases">
        <authorList>
            <person name="Park S."/>
        </authorList>
    </citation>
    <scope>NUCLEOTIDE SEQUENCE [LARGE SCALE GENOMIC DNA]</scope>
    <source>
        <strain evidence="2 3">DGU5</strain>
    </source>
</reference>
<sequence>MTRRWLGGLAGLALVWLALVLGWIWQGPKTVPDARADMALVLGAAVDDDAPSPVFAARIDHAIALWKDGRVKRIVITGGRAEGDRLGEAQAARALTVAAGVPDDAILTEEASQTTMENLVFAQPGNMGRTGGSVLLVTDPLHMRRALIMARDLGYDAQPAPTPLTRYRSLGTKVPFALSELWLIHRYWLIGE</sequence>
<dbReference type="PANTHER" id="PTHR30336:SF20">
    <property type="entry name" value="DUF218 DOMAIN-CONTAINING PROTEIN"/>
    <property type="match status" value="1"/>
</dbReference>
<organism evidence="2 3">
    <name type="scientific">Aurantiacibacter flavus</name>
    <dbReference type="NCBI Taxonomy" id="3145232"/>
    <lineage>
        <taxon>Bacteria</taxon>
        <taxon>Pseudomonadati</taxon>
        <taxon>Pseudomonadota</taxon>
        <taxon>Alphaproteobacteria</taxon>
        <taxon>Sphingomonadales</taxon>
        <taxon>Erythrobacteraceae</taxon>
        <taxon>Aurantiacibacter</taxon>
    </lineage>
</organism>
<dbReference type="CDD" id="cd06259">
    <property type="entry name" value="YdcF-like"/>
    <property type="match status" value="1"/>
</dbReference>
<dbReference type="InterPro" id="IPR051599">
    <property type="entry name" value="Cell_Envelope_Assoc"/>
</dbReference>
<comment type="caution">
    <text evidence="2">The sequence shown here is derived from an EMBL/GenBank/DDBJ whole genome shotgun (WGS) entry which is preliminary data.</text>
</comment>
<keyword evidence="3" id="KW-1185">Reference proteome</keyword>
<feature type="domain" description="DUF218" evidence="1">
    <location>
        <begin position="37"/>
        <end position="168"/>
    </location>
</feature>
<dbReference type="Pfam" id="PF02698">
    <property type="entry name" value="DUF218"/>
    <property type="match status" value="1"/>
</dbReference>
<dbReference type="RefSeq" id="WP_346784516.1">
    <property type="nucleotide sequence ID" value="NZ_JBDLBR010000002.1"/>
</dbReference>
<dbReference type="EMBL" id="JBDLBR010000002">
    <property type="protein sequence ID" value="MEN7537065.1"/>
    <property type="molecule type" value="Genomic_DNA"/>
</dbReference>
<gene>
    <name evidence="2" type="ORF">ABDJ38_07755</name>
</gene>
<dbReference type="InterPro" id="IPR014729">
    <property type="entry name" value="Rossmann-like_a/b/a_fold"/>
</dbReference>
<proteinExistence type="predicted"/>
<dbReference type="Gene3D" id="3.40.50.620">
    <property type="entry name" value="HUPs"/>
    <property type="match status" value="1"/>
</dbReference>
<evidence type="ECO:0000313" key="2">
    <source>
        <dbReference type="EMBL" id="MEN7537065.1"/>
    </source>
</evidence>
<evidence type="ECO:0000259" key="1">
    <source>
        <dbReference type="Pfam" id="PF02698"/>
    </source>
</evidence>
<accession>A0ABV0CZC4</accession>
<dbReference type="InterPro" id="IPR003848">
    <property type="entry name" value="DUF218"/>
</dbReference>
<name>A0ABV0CZC4_9SPHN</name>
<evidence type="ECO:0000313" key="3">
    <source>
        <dbReference type="Proteomes" id="UP001484535"/>
    </source>
</evidence>
<dbReference type="PANTHER" id="PTHR30336">
    <property type="entry name" value="INNER MEMBRANE PROTEIN, PROBABLE PERMEASE"/>
    <property type="match status" value="1"/>
</dbReference>
<protein>
    <submittedName>
        <fullName evidence="2">YdcF family protein</fullName>
    </submittedName>
</protein>